<evidence type="ECO:0000313" key="2">
    <source>
        <dbReference type="Proteomes" id="UP000785679"/>
    </source>
</evidence>
<dbReference type="AlphaFoldDB" id="A0A8J8SUW2"/>
<dbReference type="Proteomes" id="UP000785679">
    <property type="component" value="Unassembled WGS sequence"/>
</dbReference>
<protein>
    <submittedName>
        <fullName evidence="1">Uncharacterized protein</fullName>
    </submittedName>
</protein>
<comment type="caution">
    <text evidence="1">The sequence shown here is derived from an EMBL/GenBank/DDBJ whole genome shotgun (WGS) entry which is preliminary data.</text>
</comment>
<reference evidence="1" key="1">
    <citation type="submission" date="2019-06" db="EMBL/GenBank/DDBJ databases">
        <authorList>
            <person name="Zheng W."/>
        </authorList>
    </citation>
    <scope>NUCLEOTIDE SEQUENCE</scope>
    <source>
        <strain evidence="1">QDHG01</strain>
    </source>
</reference>
<dbReference type="EMBL" id="RRYP01028367">
    <property type="protein sequence ID" value="TNV71747.1"/>
    <property type="molecule type" value="Genomic_DNA"/>
</dbReference>
<proteinExistence type="predicted"/>
<gene>
    <name evidence="1" type="ORF">FGO68_gene10757</name>
</gene>
<organism evidence="1 2">
    <name type="scientific">Halteria grandinella</name>
    <dbReference type="NCBI Taxonomy" id="5974"/>
    <lineage>
        <taxon>Eukaryota</taxon>
        <taxon>Sar</taxon>
        <taxon>Alveolata</taxon>
        <taxon>Ciliophora</taxon>
        <taxon>Intramacronucleata</taxon>
        <taxon>Spirotrichea</taxon>
        <taxon>Stichotrichia</taxon>
        <taxon>Sporadotrichida</taxon>
        <taxon>Halteriidae</taxon>
        <taxon>Halteria</taxon>
    </lineage>
</organism>
<accession>A0A8J8SUW2</accession>
<name>A0A8J8SUW2_HALGN</name>
<keyword evidence="2" id="KW-1185">Reference proteome</keyword>
<evidence type="ECO:0000313" key="1">
    <source>
        <dbReference type="EMBL" id="TNV71747.1"/>
    </source>
</evidence>
<sequence length="83" mass="9389">MSEKGNHLITLRASLYVKMLSSASYNLFTLSFLRFKLSRCTITPIKSSIFQSMDQSLKLHPQKIIVRTIESLSSSHSALNLTK</sequence>